<dbReference type="GO" id="GO:0005524">
    <property type="term" value="F:ATP binding"/>
    <property type="evidence" value="ECO:0007669"/>
    <property type="project" value="UniProtKB-KW"/>
</dbReference>
<dbReference type="GO" id="GO:0004817">
    <property type="term" value="F:cysteine-tRNA ligase activity"/>
    <property type="evidence" value="ECO:0007669"/>
    <property type="project" value="UniProtKB-EC"/>
</dbReference>
<dbReference type="SUPFAM" id="SSF47323">
    <property type="entry name" value="Anticodon-binding domain of a subclass of class I aminoacyl-tRNA synthetases"/>
    <property type="match status" value="1"/>
</dbReference>
<dbReference type="CDD" id="cd00672">
    <property type="entry name" value="CysRS_core"/>
    <property type="match status" value="1"/>
</dbReference>
<keyword evidence="9" id="KW-0648">Protein biosynthesis</keyword>
<protein>
    <recommendedName>
        <fullName evidence="3">Cysteine--tRNA ligase</fullName>
        <ecNumber evidence="2">6.1.1.16</ecNumber>
    </recommendedName>
    <alternativeName>
        <fullName evidence="11">Cysteinyl-tRNA synthetase</fullName>
    </alternativeName>
</protein>
<keyword evidence="8" id="KW-0067">ATP-binding</keyword>
<dbReference type="GO" id="GO:0046872">
    <property type="term" value="F:metal ion binding"/>
    <property type="evidence" value="ECO:0007669"/>
    <property type="project" value="UniProtKB-KW"/>
</dbReference>
<evidence type="ECO:0000259" key="13">
    <source>
        <dbReference type="Pfam" id="PF23493"/>
    </source>
</evidence>
<reference evidence="14" key="1">
    <citation type="submission" date="2020-05" db="EMBL/GenBank/DDBJ databases">
        <authorList>
            <person name="Chiriac C."/>
            <person name="Salcher M."/>
            <person name="Ghai R."/>
            <person name="Kavagutti S V."/>
        </authorList>
    </citation>
    <scope>NUCLEOTIDE SEQUENCE</scope>
</reference>
<keyword evidence="7" id="KW-0862">Zinc</keyword>
<keyword evidence="6" id="KW-0547">Nucleotide-binding</keyword>
<evidence type="ECO:0000256" key="4">
    <source>
        <dbReference type="ARBA" id="ARBA00022598"/>
    </source>
</evidence>
<accession>A0A6J6ZPI6</accession>
<dbReference type="Pfam" id="PF01406">
    <property type="entry name" value="tRNA-synt_1e"/>
    <property type="match status" value="1"/>
</dbReference>
<feature type="domain" description="Cysteinyl-tRNA ligase anticodon binding" evidence="13">
    <location>
        <begin position="477"/>
        <end position="525"/>
    </location>
</feature>
<evidence type="ECO:0000259" key="12">
    <source>
        <dbReference type="Pfam" id="PF01406"/>
    </source>
</evidence>
<dbReference type="InterPro" id="IPR015803">
    <property type="entry name" value="Cys-tRNA-ligase"/>
</dbReference>
<dbReference type="HAMAP" id="MF_00041">
    <property type="entry name" value="Cys_tRNA_synth"/>
    <property type="match status" value="1"/>
</dbReference>
<dbReference type="InterPro" id="IPR009080">
    <property type="entry name" value="tRNAsynth_Ia_anticodon-bd"/>
</dbReference>
<dbReference type="NCBIfam" id="TIGR00435">
    <property type="entry name" value="cysS"/>
    <property type="match status" value="1"/>
</dbReference>
<keyword evidence="4" id="KW-0436">Ligase</keyword>
<dbReference type="SUPFAM" id="SSF52374">
    <property type="entry name" value="Nucleotidylyl transferase"/>
    <property type="match status" value="1"/>
</dbReference>
<dbReference type="PANTHER" id="PTHR10890">
    <property type="entry name" value="CYSTEINYL-TRNA SYNTHETASE"/>
    <property type="match status" value="1"/>
</dbReference>
<organism evidence="14">
    <name type="scientific">freshwater metagenome</name>
    <dbReference type="NCBI Taxonomy" id="449393"/>
    <lineage>
        <taxon>unclassified sequences</taxon>
        <taxon>metagenomes</taxon>
        <taxon>ecological metagenomes</taxon>
    </lineage>
</organism>
<evidence type="ECO:0000256" key="8">
    <source>
        <dbReference type="ARBA" id="ARBA00022840"/>
    </source>
</evidence>
<dbReference type="AlphaFoldDB" id="A0A6J6ZPI6"/>
<dbReference type="EC" id="6.1.1.16" evidence="2"/>
<evidence type="ECO:0000313" key="14">
    <source>
        <dbReference type="EMBL" id="CAB4820918.1"/>
    </source>
</evidence>
<dbReference type="Gene3D" id="1.20.120.640">
    <property type="entry name" value="Anticodon-binding domain of a subclass of class I aminoacyl-tRNA synthetases"/>
    <property type="match status" value="1"/>
</dbReference>
<keyword evidence="5" id="KW-0479">Metal-binding</keyword>
<name>A0A6J6ZPI6_9ZZZZ</name>
<dbReference type="GO" id="GO:0006423">
    <property type="term" value="P:cysteinyl-tRNA aminoacylation"/>
    <property type="evidence" value="ECO:0007669"/>
    <property type="project" value="InterPro"/>
</dbReference>
<dbReference type="Gene3D" id="3.40.50.620">
    <property type="entry name" value="HUPs"/>
    <property type="match status" value="1"/>
</dbReference>
<evidence type="ECO:0000256" key="6">
    <source>
        <dbReference type="ARBA" id="ARBA00022741"/>
    </source>
</evidence>
<dbReference type="PANTHER" id="PTHR10890:SF3">
    <property type="entry name" value="CYSTEINE--TRNA LIGASE, CYTOPLASMIC"/>
    <property type="match status" value="1"/>
</dbReference>
<evidence type="ECO:0000256" key="10">
    <source>
        <dbReference type="ARBA" id="ARBA00023146"/>
    </source>
</evidence>
<evidence type="ECO:0000256" key="3">
    <source>
        <dbReference type="ARBA" id="ARBA00014738"/>
    </source>
</evidence>
<dbReference type="EMBL" id="CAFABJ010000009">
    <property type="protein sequence ID" value="CAB4820918.1"/>
    <property type="molecule type" value="Genomic_DNA"/>
</dbReference>
<evidence type="ECO:0000256" key="2">
    <source>
        <dbReference type="ARBA" id="ARBA00012832"/>
    </source>
</evidence>
<evidence type="ECO:0000256" key="11">
    <source>
        <dbReference type="ARBA" id="ARBA00031499"/>
    </source>
</evidence>
<dbReference type="PRINTS" id="PR00983">
    <property type="entry name" value="TRNASYNTHCYS"/>
</dbReference>
<comment type="cofactor">
    <cofactor evidence="1">
        <name>Zn(2+)</name>
        <dbReference type="ChEBI" id="CHEBI:29105"/>
    </cofactor>
</comment>
<dbReference type="InterPro" id="IPR024909">
    <property type="entry name" value="Cys-tRNA/MSH_ligase"/>
</dbReference>
<sequence>MASMSLRTQIAQALGKRVTIRLRDSDGSMRDVVGVLQSETALLNRRGEVMNFNPDEAIAFRVIPVFNRRDVSTGSLSIYDTKSKSLHGVTSTDGVVRIYCCGPTVYRDAHVGNLRTFLLSDLISRTLQMTGLDVTLVQNITDVGHMADDFSEEDKMLAESAKTKVDPFEIARTFEDRFHRDLDRLNIQPATAYPRASEKMPQMITAIESLIAMKRAYVGTDGSVYFDATSFPSYGTLSGNKLDALQPGHRYEFTDEGGKRFHADWALWKLAGARTQMIWDSPWGAGFPGWHIECSAMSIELLDAHVDLHLGGIDLRFPHHENERAQSDSLTGHETVNTWVHGEHLLFEGRKMSKSAGNVVLLQDVIDRGLDPLSLRFALLENRYRSQMDLSWASLEAAHATLKRWRGLLAGAGTSSEMKFDQEISDALTTDLDTPRAMQRIRAIEKDPTIGALDKRALFLFADQVFGLELDRGIETRDVSDEIQALLDARITARAEKNWALSDSLREQLSEAGLEISDGAEGQSWSWR</sequence>
<evidence type="ECO:0000256" key="1">
    <source>
        <dbReference type="ARBA" id="ARBA00001947"/>
    </source>
</evidence>
<gene>
    <name evidence="14" type="ORF">UFOPK3217_00143</name>
</gene>
<dbReference type="InterPro" id="IPR056411">
    <property type="entry name" value="CysS_C"/>
</dbReference>
<dbReference type="GO" id="GO:0005829">
    <property type="term" value="C:cytosol"/>
    <property type="evidence" value="ECO:0007669"/>
    <property type="project" value="TreeGrafter"/>
</dbReference>
<proteinExistence type="inferred from homology"/>
<dbReference type="InterPro" id="IPR032678">
    <property type="entry name" value="tRNA-synt_1_cat_dom"/>
</dbReference>
<evidence type="ECO:0000256" key="9">
    <source>
        <dbReference type="ARBA" id="ARBA00022917"/>
    </source>
</evidence>
<evidence type="ECO:0000256" key="5">
    <source>
        <dbReference type="ARBA" id="ARBA00022723"/>
    </source>
</evidence>
<evidence type="ECO:0000256" key="7">
    <source>
        <dbReference type="ARBA" id="ARBA00022833"/>
    </source>
</evidence>
<feature type="domain" description="tRNA synthetases class I catalytic" evidence="12">
    <location>
        <begin position="92"/>
        <end position="398"/>
    </location>
</feature>
<keyword evidence="10" id="KW-0030">Aminoacyl-tRNA synthetase</keyword>
<dbReference type="Pfam" id="PF23493">
    <property type="entry name" value="CysS_C"/>
    <property type="match status" value="1"/>
</dbReference>
<dbReference type="InterPro" id="IPR014729">
    <property type="entry name" value="Rossmann-like_a/b/a_fold"/>
</dbReference>